<dbReference type="EMBL" id="JRLV01000015">
    <property type="protein sequence ID" value="KGO79746.1"/>
    <property type="molecule type" value="Genomic_DNA"/>
</dbReference>
<name>A0A0A2LKF7_9FLAO</name>
<reference evidence="1 2" key="1">
    <citation type="submission" date="2013-09" db="EMBL/GenBank/DDBJ databases">
        <authorList>
            <person name="Zeng Z."/>
            <person name="Chen C."/>
        </authorList>
    </citation>
    <scope>NUCLEOTIDE SEQUENCE [LARGE SCALE GENOMIC DNA]</scope>
    <source>
        <strain evidence="1 2">F44-8</strain>
    </source>
</reference>
<protein>
    <submittedName>
        <fullName evidence="1">Uncharacterized protein</fullName>
    </submittedName>
</protein>
<keyword evidence="2" id="KW-1185">Reference proteome</keyword>
<proteinExistence type="predicted"/>
<dbReference type="eggNOG" id="ENOG502ZYQD">
    <property type="taxonomic scope" value="Bacteria"/>
</dbReference>
<evidence type="ECO:0000313" key="2">
    <source>
        <dbReference type="Proteomes" id="UP000030129"/>
    </source>
</evidence>
<organism evidence="1 2">
    <name type="scientific">Flavobacterium beibuense F44-8</name>
    <dbReference type="NCBI Taxonomy" id="1406840"/>
    <lineage>
        <taxon>Bacteria</taxon>
        <taxon>Pseudomonadati</taxon>
        <taxon>Bacteroidota</taxon>
        <taxon>Flavobacteriia</taxon>
        <taxon>Flavobacteriales</taxon>
        <taxon>Flavobacteriaceae</taxon>
        <taxon>Flavobacterium</taxon>
    </lineage>
</organism>
<comment type="caution">
    <text evidence="1">The sequence shown here is derived from an EMBL/GenBank/DDBJ whole genome shotgun (WGS) entry which is preliminary data.</text>
</comment>
<sequence>MKKYFLFIGLLLLCVSCKTESDAEIAVNHKWKVGNGDFRLNDWLVFSNVPVANGYYIKNDTIYKDEIPVALLISCDYHVDHYMMKISSIDRKRECVYFEKGEE</sequence>
<dbReference type="AlphaFoldDB" id="A0A0A2LKF7"/>
<dbReference type="STRING" id="1406840.Q763_12935"/>
<dbReference type="Proteomes" id="UP000030129">
    <property type="component" value="Unassembled WGS sequence"/>
</dbReference>
<gene>
    <name evidence="1" type="ORF">Q763_12935</name>
</gene>
<accession>A0A0A2LKF7</accession>
<evidence type="ECO:0000313" key="1">
    <source>
        <dbReference type="EMBL" id="KGO79746.1"/>
    </source>
</evidence>
<dbReference type="RefSeq" id="WP_035134853.1">
    <property type="nucleotide sequence ID" value="NZ_JRLV01000015.1"/>
</dbReference>